<proteinExistence type="predicted"/>
<evidence type="ECO:0000313" key="3">
    <source>
        <dbReference type="Proteomes" id="UP000008281"/>
    </source>
</evidence>
<dbReference type="HOGENOM" id="CLU_080247_0_0_1"/>
<keyword evidence="3" id="KW-1185">Reference proteome</keyword>
<keyword evidence="1" id="KW-0812">Transmembrane</keyword>
<keyword evidence="1" id="KW-1133">Transmembrane helix</keyword>
<dbReference type="AlphaFoldDB" id="E3MJA5"/>
<dbReference type="Proteomes" id="UP000008281">
    <property type="component" value="Unassembled WGS sequence"/>
</dbReference>
<sequence length="302" mass="34445">MTKPWTYLSLKAVFQYMDGNMRLELNSHCPALRSAEISVPLNLQSLTLEKKENCCQRCVLQGGINITKDQNNFGRVIPKGLKFIPRNLDSGDIDLERVLPFINRVNFPLTELRVNVAKTPNVNKYLGLTHTLILFVTKCAPEKAARVLSVLYDRKSTNIVLENVILRSNITVVLIQNWRDNQKEIGTALTMHAFQELQTYFDELLEVSNGRVAYLNNSVLQNNMDRRCISFPFNRMSEVVLYSMSDTPRGDKIAKLEVMPIGSTGSGTFCDLLKEYHNLLVVLFLVLLVIAYLPLLNRMKYI</sequence>
<dbReference type="InParanoid" id="E3MJA5"/>
<dbReference type="PANTHER" id="PTHR31379">
    <property type="entry name" value="F-BOX C PROTEIN-RELATED-RELATED"/>
    <property type="match status" value="1"/>
</dbReference>
<dbReference type="Pfam" id="PF12078">
    <property type="entry name" value="DUF3557"/>
    <property type="match status" value="1"/>
</dbReference>
<evidence type="ECO:0000313" key="2">
    <source>
        <dbReference type="EMBL" id="EFP03478.1"/>
    </source>
</evidence>
<keyword evidence="1" id="KW-0472">Membrane</keyword>
<dbReference type="EMBL" id="DS268449">
    <property type="protein sequence ID" value="EFP03478.1"/>
    <property type="molecule type" value="Genomic_DNA"/>
</dbReference>
<reference evidence="2" key="1">
    <citation type="submission" date="2007-07" db="EMBL/GenBank/DDBJ databases">
        <title>PCAP assembly of the Caenorhabditis remanei genome.</title>
        <authorList>
            <consortium name="The Caenorhabditis remanei Sequencing Consortium"/>
            <person name="Wilson R.K."/>
        </authorList>
    </citation>
    <scope>NUCLEOTIDE SEQUENCE [LARGE SCALE GENOMIC DNA]</scope>
    <source>
        <strain evidence="2">PB4641</strain>
    </source>
</reference>
<accession>E3MJA5</accession>
<protein>
    <submittedName>
        <fullName evidence="2">Uncharacterized protein</fullName>
    </submittedName>
</protein>
<dbReference type="InterPro" id="IPR021942">
    <property type="entry name" value="DUF3557"/>
</dbReference>
<feature type="transmembrane region" description="Helical" evidence="1">
    <location>
        <begin position="276"/>
        <end position="296"/>
    </location>
</feature>
<dbReference type="PANTHER" id="PTHR31379:SF1">
    <property type="entry name" value="F-BOX C PROTEIN-RELATED"/>
    <property type="match status" value="1"/>
</dbReference>
<evidence type="ECO:0000256" key="1">
    <source>
        <dbReference type="SAM" id="Phobius"/>
    </source>
</evidence>
<gene>
    <name evidence="2" type="ORF">CRE_09618</name>
</gene>
<name>E3MJA5_CAERE</name>
<organism evidence="3">
    <name type="scientific">Caenorhabditis remanei</name>
    <name type="common">Caenorhabditis vulgaris</name>
    <dbReference type="NCBI Taxonomy" id="31234"/>
    <lineage>
        <taxon>Eukaryota</taxon>
        <taxon>Metazoa</taxon>
        <taxon>Ecdysozoa</taxon>
        <taxon>Nematoda</taxon>
        <taxon>Chromadorea</taxon>
        <taxon>Rhabditida</taxon>
        <taxon>Rhabditina</taxon>
        <taxon>Rhabditomorpha</taxon>
        <taxon>Rhabditoidea</taxon>
        <taxon>Rhabditidae</taxon>
        <taxon>Peloderinae</taxon>
        <taxon>Caenorhabditis</taxon>
    </lineage>
</organism>